<keyword evidence="8" id="KW-0539">Nucleus</keyword>
<gene>
    <name evidence="12" type="ORF">TIFTF001_024005</name>
</gene>
<evidence type="ECO:0000256" key="6">
    <source>
        <dbReference type="ARBA" id="ARBA00023015"/>
    </source>
</evidence>
<evidence type="ECO:0000256" key="2">
    <source>
        <dbReference type="ARBA" id="ARBA00022723"/>
    </source>
</evidence>
<evidence type="ECO:0000256" key="3">
    <source>
        <dbReference type="ARBA" id="ARBA00022737"/>
    </source>
</evidence>
<dbReference type="PANTHER" id="PTHR31832">
    <property type="entry name" value="B-BOX ZINC FINGER PROTEIN 22"/>
    <property type="match status" value="1"/>
</dbReference>
<keyword evidence="6" id="KW-0805">Transcription regulation</keyword>
<dbReference type="GO" id="GO:0005634">
    <property type="term" value="C:nucleus"/>
    <property type="evidence" value="ECO:0007669"/>
    <property type="project" value="UniProtKB-SubCell"/>
</dbReference>
<evidence type="ECO:0000256" key="10">
    <source>
        <dbReference type="SAM" id="MobiDB-lite"/>
    </source>
</evidence>
<dbReference type="GO" id="GO:0006355">
    <property type="term" value="P:regulation of DNA-templated transcription"/>
    <property type="evidence" value="ECO:0007669"/>
    <property type="project" value="TreeGrafter"/>
</dbReference>
<comment type="caution">
    <text evidence="12">The sequence shown here is derived from an EMBL/GenBank/DDBJ whole genome shotgun (WGS) entry which is preliminary data.</text>
</comment>
<keyword evidence="4 9" id="KW-0863">Zinc-finger</keyword>
<keyword evidence="13" id="KW-1185">Reference proteome</keyword>
<evidence type="ECO:0000256" key="5">
    <source>
        <dbReference type="ARBA" id="ARBA00022833"/>
    </source>
</evidence>
<evidence type="ECO:0000256" key="9">
    <source>
        <dbReference type="PROSITE-ProRule" id="PRU00024"/>
    </source>
</evidence>
<keyword evidence="5" id="KW-0862">Zinc</keyword>
<dbReference type="EMBL" id="BTGU01000054">
    <property type="protein sequence ID" value="GMN54874.1"/>
    <property type="molecule type" value="Genomic_DNA"/>
</dbReference>
<evidence type="ECO:0000256" key="8">
    <source>
        <dbReference type="ARBA" id="ARBA00023242"/>
    </source>
</evidence>
<dbReference type="SMART" id="SM00336">
    <property type="entry name" value="BBOX"/>
    <property type="match status" value="1"/>
</dbReference>
<evidence type="ECO:0000259" key="11">
    <source>
        <dbReference type="PROSITE" id="PS50119"/>
    </source>
</evidence>
<protein>
    <recommendedName>
        <fullName evidence="11">B box-type domain-containing protein</fullName>
    </recommendedName>
</protein>
<sequence>MMMKIQCNACEAAEANVLCCAEEAALCWACDHKIHATSKLASEHHRLPLSSSSPFPNCDICQGSLRENLNRPAQKSSEQGPSRAGGVRSKAAFAGQMGGDGAAATSKSNSI</sequence>
<name>A0AA88ALF4_FICCA</name>
<dbReference type="InterPro" id="IPR000315">
    <property type="entry name" value="Znf_B-box"/>
</dbReference>
<dbReference type="Proteomes" id="UP001187192">
    <property type="component" value="Unassembled WGS sequence"/>
</dbReference>
<keyword evidence="7" id="KW-0804">Transcription</keyword>
<feature type="domain" description="B box-type" evidence="11">
    <location>
        <begin position="2"/>
        <end position="49"/>
    </location>
</feature>
<feature type="region of interest" description="Disordered" evidence="10">
    <location>
        <begin position="69"/>
        <end position="91"/>
    </location>
</feature>
<dbReference type="GO" id="GO:0008270">
    <property type="term" value="F:zinc ion binding"/>
    <property type="evidence" value="ECO:0007669"/>
    <property type="project" value="UniProtKB-KW"/>
</dbReference>
<organism evidence="12 13">
    <name type="scientific">Ficus carica</name>
    <name type="common">Common fig</name>
    <dbReference type="NCBI Taxonomy" id="3494"/>
    <lineage>
        <taxon>Eukaryota</taxon>
        <taxon>Viridiplantae</taxon>
        <taxon>Streptophyta</taxon>
        <taxon>Embryophyta</taxon>
        <taxon>Tracheophyta</taxon>
        <taxon>Spermatophyta</taxon>
        <taxon>Magnoliopsida</taxon>
        <taxon>eudicotyledons</taxon>
        <taxon>Gunneridae</taxon>
        <taxon>Pentapetalae</taxon>
        <taxon>rosids</taxon>
        <taxon>fabids</taxon>
        <taxon>Rosales</taxon>
        <taxon>Moraceae</taxon>
        <taxon>Ficeae</taxon>
        <taxon>Ficus</taxon>
    </lineage>
</organism>
<keyword evidence="3" id="KW-0677">Repeat</keyword>
<evidence type="ECO:0000256" key="4">
    <source>
        <dbReference type="ARBA" id="ARBA00022771"/>
    </source>
</evidence>
<keyword evidence="2" id="KW-0479">Metal-binding</keyword>
<feature type="compositionally biased region" description="Polar residues" evidence="10">
    <location>
        <begin position="69"/>
        <end position="80"/>
    </location>
</feature>
<evidence type="ECO:0000313" key="12">
    <source>
        <dbReference type="EMBL" id="GMN54874.1"/>
    </source>
</evidence>
<proteinExistence type="predicted"/>
<dbReference type="GO" id="GO:0009640">
    <property type="term" value="P:photomorphogenesis"/>
    <property type="evidence" value="ECO:0007669"/>
    <property type="project" value="TreeGrafter"/>
</dbReference>
<dbReference type="InterPro" id="IPR049808">
    <property type="entry name" value="CONSTANS-like_Bbox1"/>
</dbReference>
<evidence type="ECO:0000256" key="1">
    <source>
        <dbReference type="ARBA" id="ARBA00004123"/>
    </source>
</evidence>
<dbReference type="PANTHER" id="PTHR31832:SF68">
    <property type="entry name" value="B-BOX ZINC FINGER PROTEIN 22"/>
    <property type="match status" value="1"/>
</dbReference>
<dbReference type="PROSITE" id="PS50119">
    <property type="entry name" value="ZF_BBOX"/>
    <property type="match status" value="1"/>
</dbReference>
<reference evidence="12" key="1">
    <citation type="submission" date="2023-07" db="EMBL/GenBank/DDBJ databases">
        <title>draft genome sequence of fig (Ficus carica).</title>
        <authorList>
            <person name="Takahashi T."/>
            <person name="Nishimura K."/>
        </authorList>
    </citation>
    <scope>NUCLEOTIDE SEQUENCE</scope>
</reference>
<dbReference type="InterPro" id="IPR051979">
    <property type="entry name" value="B-box_zinc_finger"/>
</dbReference>
<evidence type="ECO:0000256" key="7">
    <source>
        <dbReference type="ARBA" id="ARBA00023163"/>
    </source>
</evidence>
<evidence type="ECO:0000313" key="13">
    <source>
        <dbReference type="Proteomes" id="UP001187192"/>
    </source>
</evidence>
<accession>A0AA88ALF4</accession>
<comment type="subcellular location">
    <subcellularLocation>
        <location evidence="1">Nucleus</location>
    </subcellularLocation>
</comment>
<dbReference type="CDD" id="cd19821">
    <property type="entry name" value="Bbox1_BBX-like"/>
    <property type="match status" value="1"/>
</dbReference>
<dbReference type="AlphaFoldDB" id="A0AA88ALF4"/>